<dbReference type="InterPro" id="IPR019452">
    <property type="entry name" value="VPS39/TGF_beta_rcpt-assoc_1"/>
</dbReference>
<dbReference type="EMBL" id="JADCNM010000001">
    <property type="protein sequence ID" value="KAG0503718.1"/>
    <property type="molecule type" value="Genomic_DNA"/>
</dbReference>
<dbReference type="InterPro" id="IPR019453">
    <property type="entry name" value="VPS39/TGFA1_Znf"/>
</dbReference>
<dbReference type="PROSITE" id="PS50219">
    <property type="entry name" value="CNH"/>
    <property type="match status" value="1"/>
</dbReference>
<accession>A0A835SHE1</accession>
<dbReference type="AlphaFoldDB" id="A0A835SHE1"/>
<dbReference type="GO" id="GO:0015031">
    <property type="term" value="P:protein transport"/>
    <property type="evidence" value="ECO:0007669"/>
    <property type="project" value="UniProtKB-KW"/>
</dbReference>
<evidence type="ECO:0000259" key="5">
    <source>
        <dbReference type="PROSITE" id="PS50219"/>
    </source>
</evidence>
<keyword evidence="3" id="KW-0963">Cytoplasm</keyword>
<dbReference type="GO" id="GO:0006914">
    <property type="term" value="P:autophagy"/>
    <property type="evidence" value="ECO:0007669"/>
    <property type="project" value="TreeGrafter"/>
</dbReference>
<keyword evidence="2" id="KW-0813">Transport</keyword>
<feature type="domain" description="CNH" evidence="5">
    <location>
        <begin position="16"/>
        <end position="294"/>
    </location>
</feature>
<reference evidence="6 7" key="1">
    <citation type="journal article" date="2020" name="Nat. Food">
        <title>A phased Vanilla planifolia genome enables genetic improvement of flavour and production.</title>
        <authorList>
            <person name="Hasing T."/>
            <person name="Tang H."/>
            <person name="Brym M."/>
            <person name="Khazi F."/>
            <person name="Huang T."/>
            <person name="Chambers A.H."/>
        </authorList>
    </citation>
    <scope>NUCLEOTIDE SEQUENCE [LARGE SCALE GENOMIC DNA]</scope>
    <source>
        <tissue evidence="6">Leaf</tissue>
    </source>
</reference>
<dbReference type="InterPro" id="IPR032914">
    <property type="entry name" value="Vam6/VPS39/TRAP1"/>
</dbReference>
<protein>
    <recommendedName>
        <fullName evidence="5">CNH domain-containing protein</fullName>
    </recommendedName>
</protein>
<dbReference type="GO" id="GO:0016020">
    <property type="term" value="C:membrane"/>
    <property type="evidence" value="ECO:0007669"/>
    <property type="project" value="TreeGrafter"/>
</dbReference>
<evidence type="ECO:0000256" key="3">
    <source>
        <dbReference type="ARBA" id="ARBA00022490"/>
    </source>
</evidence>
<dbReference type="GO" id="GO:0005737">
    <property type="term" value="C:cytoplasm"/>
    <property type="evidence" value="ECO:0007669"/>
    <property type="project" value="UniProtKB-SubCell"/>
</dbReference>
<dbReference type="GO" id="GO:0034058">
    <property type="term" value="P:endosomal vesicle fusion"/>
    <property type="evidence" value="ECO:0007669"/>
    <property type="project" value="TreeGrafter"/>
</dbReference>
<dbReference type="OrthoDB" id="5325112at2759"/>
<dbReference type="Pfam" id="PF10367">
    <property type="entry name" value="zf-Vps39_C"/>
    <property type="match status" value="1"/>
</dbReference>
<dbReference type="PANTHER" id="PTHR12894:SF27">
    <property type="entry name" value="TRANSFORMING GROWTH FACTOR-BETA RECEPTOR-ASSOCIATED PROTEIN 1"/>
    <property type="match status" value="1"/>
</dbReference>
<evidence type="ECO:0000313" key="7">
    <source>
        <dbReference type="Proteomes" id="UP000639772"/>
    </source>
</evidence>
<evidence type="ECO:0000256" key="4">
    <source>
        <dbReference type="ARBA" id="ARBA00022927"/>
    </source>
</evidence>
<evidence type="ECO:0000313" key="6">
    <source>
        <dbReference type="EMBL" id="KAG0503718.1"/>
    </source>
</evidence>
<dbReference type="InterPro" id="IPR001180">
    <property type="entry name" value="CNH_dom"/>
</dbReference>
<keyword evidence="4" id="KW-0653">Protein transport</keyword>
<evidence type="ECO:0000256" key="1">
    <source>
        <dbReference type="ARBA" id="ARBA00004496"/>
    </source>
</evidence>
<evidence type="ECO:0000256" key="2">
    <source>
        <dbReference type="ARBA" id="ARBA00022448"/>
    </source>
</evidence>
<gene>
    <name evidence="6" type="ORF">HPP92_003790</name>
</gene>
<dbReference type="Pfam" id="PF00780">
    <property type="entry name" value="CNH"/>
    <property type="match status" value="1"/>
</dbReference>
<comment type="caution">
    <text evidence="6">The sequence shown here is derived from an EMBL/GenBank/DDBJ whole genome shotgun (WGS) entry which is preliminary data.</text>
</comment>
<dbReference type="PANTHER" id="PTHR12894">
    <property type="entry name" value="CNH DOMAIN CONTAINING"/>
    <property type="match status" value="1"/>
</dbReference>
<organism evidence="6 7">
    <name type="scientific">Vanilla planifolia</name>
    <name type="common">Vanilla</name>
    <dbReference type="NCBI Taxonomy" id="51239"/>
    <lineage>
        <taxon>Eukaryota</taxon>
        <taxon>Viridiplantae</taxon>
        <taxon>Streptophyta</taxon>
        <taxon>Embryophyta</taxon>
        <taxon>Tracheophyta</taxon>
        <taxon>Spermatophyta</taxon>
        <taxon>Magnoliopsida</taxon>
        <taxon>Liliopsida</taxon>
        <taxon>Asparagales</taxon>
        <taxon>Orchidaceae</taxon>
        <taxon>Vanilloideae</taxon>
        <taxon>Vanilleae</taxon>
        <taxon>Vanilla</taxon>
    </lineage>
</organism>
<dbReference type="Pfam" id="PF10366">
    <property type="entry name" value="Vps39_1"/>
    <property type="match status" value="1"/>
</dbReference>
<comment type="subcellular location">
    <subcellularLocation>
        <location evidence="1">Cytoplasm</location>
    </subcellularLocation>
</comment>
<proteinExistence type="predicted"/>
<name>A0A835SHE1_VANPL</name>
<sequence length="1005" mass="113176">MVHSAYDLVDLVKGCNSRIESLASYGLKILVGCADYSLRIFAPSSSLIDCRCAWWREESPLTSVSDIRREAYAQERALPGFWKRAPVAMEVCRSRDLLLSLSEWIAFHRLPHLETVVAIAKTKGANVYSWDDRRGFLCVGKQKRVGIYRLDGGREFVEVKEFGVSDVVKSMTWCGENICLGIGKEYIILNSTTGASSKVFSCGRSTPLVVPLPSGELILGKDDIGVFVDQNGKLLQDGRICWSEAPTSVVIHKPYGLARLQRHIEIRSLRVPFPLVQTIVLRDVYIIQQGNNCVIAVVGSSIYGLFPVPIDAQIVQLTALGDFEAALALCKLLPPEDTNLRVAKEASINIRYGHYLFDSGNYEKAMEQFFAAQVDITYVLSLYMSIILPKGLTFVEPEKFPELEDASYLSRVSSDLYDDMETPFPSQLYDDKSAVEDKKLSFAATMALVKYLERKRHSIIERATAEVTEEVVSEAVQNSITISEAYGSKISTKKRGHAHISSAGREMATILDTALIQALLLTGQSVGALDLLKGPNYCDLKICEEFLRERNDYRVLLELYKCNEMHRDALKLLHQLIDESTSGITNAESQEFKPSMIISYLMPLCRTDPMLVLEFSTLVLEKCPTETIELFLSGNIPADLVNSYLKQHAPNLQSTYLELMLSMSENRINTNLQSELVQIYLSEVMEWYRDLKGQNKWVENVYSSTRKKLLSALDVIPAHNAEAILRRLPTDAFYEEHAILLGKMNQHQLALSIYVHKLHVPELALSYCDRVYDLGLQQPSRSYANIYLTLLQIYLNPRRLTKEIDQKTVNQMLSQNSIQKTSLTKSKGGRATKKVAAIEGAEDVRISPSSTDSGRSDVDVDEISEEGGPIMLNEALDLLSQRWDKINGAQALKLLPRDTKLQNLRSFLEPLLRKSSEGRRNYSIVKSLRYSENLQVKEELYKHRQTVVKIDGESMCALCHKRIGTSVFAVYPNGKTLVHFVCFRDSQNLKTVRGSLTMKHKGFEL</sequence>
<dbReference type="Proteomes" id="UP000639772">
    <property type="component" value="Chromosome 1"/>
</dbReference>